<dbReference type="CDD" id="cd06127">
    <property type="entry name" value="DEDDh"/>
    <property type="match status" value="1"/>
</dbReference>
<dbReference type="NCBIfam" id="NF006615">
    <property type="entry name" value="PRK09182.1"/>
    <property type="match status" value="1"/>
</dbReference>
<dbReference type="Gene3D" id="3.30.420.10">
    <property type="entry name" value="Ribonuclease H-like superfamily/Ribonuclease H"/>
    <property type="match status" value="1"/>
</dbReference>
<dbReference type="InterPro" id="IPR013520">
    <property type="entry name" value="Ribonucl_H"/>
</dbReference>
<proteinExistence type="predicted"/>
<dbReference type="PANTHER" id="PTHR30231:SF37">
    <property type="entry name" value="EXODEOXYRIBONUCLEASE 10"/>
    <property type="match status" value="1"/>
</dbReference>
<keyword evidence="2" id="KW-0540">Nuclease</keyword>
<name>A0ABW3SXT9_9CAUL</name>
<keyword evidence="2" id="KW-0269">Exonuclease</keyword>
<keyword evidence="2" id="KW-0378">Hydrolase</keyword>
<evidence type="ECO:0000259" key="1">
    <source>
        <dbReference type="SMART" id="SM00479"/>
    </source>
</evidence>
<dbReference type="EMBL" id="JBHTLQ010000001">
    <property type="protein sequence ID" value="MFD1189100.1"/>
    <property type="molecule type" value="Genomic_DNA"/>
</dbReference>
<dbReference type="PANTHER" id="PTHR30231">
    <property type="entry name" value="DNA POLYMERASE III SUBUNIT EPSILON"/>
    <property type="match status" value="1"/>
</dbReference>
<accession>A0ABW3SXT9</accession>
<dbReference type="InterPro" id="IPR012337">
    <property type="entry name" value="RNaseH-like_sf"/>
</dbReference>
<evidence type="ECO:0000313" key="2">
    <source>
        <dbReference type="EMBL" id="MFD1189100.1"/>
    </source>
</evidence>
<reference evidence="3" key="1">
    <citation type="journal article" date="2019" name="Int. J. Syst. Evol. Microbiol.">
        <title>The Global Catalogue of Microorganisms (GCM) 10K type strain sequencing project: providing services to taxonomists for standard genome sequencing and annotation.</title>
        <authorList>
            <consortium name="The Broad Institute Genomics Platform"/>
            <consortium name="The Broad Institute Genome Sequencing Center for Infectious Disease"/>
            <person name="Wu L."/>
            <person name="Ma J."/>
        </authorList>
    </citation>
    <scope>NUCLEOTIDE SEQUENCE [LARGE SCALE GENOMIC DNA]</scope>
    <source>
        <strain evidence="3">CCUG 55074</strain>
    </source>
</reference>
<evidence type="ECO:0000313" key="3">
    <source>
        <dbReference type="Proteomes" id="UP001597216"/>
    </source>
</evidence>
<comment type="caution">
    <text evidence="2">The sequence shown here is derived from an EMBL/GenBank/DDBJ whole genome shotgun (WGS) entry which is preliminary data.</text>
</comment>
<keyword evidence="3" id="KW-1185">Reference proteome</keyword>
<sequence length="302" mass="33981">MGREVPLTDDDLEAQAQRLEASGQYRVLRRIKPNFVELEAPTRSLRRGLYVDVETTGLDPIKDEIIELAMVPFTYSLDGEILAVGHPYQGLREPSQPIPEEITQLTGIDDAMVAGRSIDANEVANFVAPCALVVAHNAAFDRRFLERLCETFTTKAWACSMSQVDWAREDIQGLRLSHIATALGLFYDAHRAADDCLAGVEVLRRPLASGAGSGFAQLLNAARQATWRIWAENSPFELKDVLKARGYRWNADLSLGPKCWHIDVAEDQKDAELTFLKSEIYQREVELRTKRVDAYDRFSERV</sequence>
<gene>
    <name evidence="2" type="ORF">ACFQ27_00790</name>
</gene>
<dbReference type="SMART" id="SM00479">
    <property type="entry name" value="EXOIII"/>
    <property type="match status" value="1"/>
</dbReference>
<dbReference type="InterPro" id="IPR036397">
    <property type="entry name" value="RNaseH_sf"/>
</dbReference>
<dbReference type="RefSeq" id="WP_377352026.1">
    <property type="nucleotide sequence ID" value="NZ_JBHTLQ010000001.1"/>
</dbReference>
<protein>
    <submittedName>
        <fullName evidence="2">3'-5' exonuclease</fullName>
    </submittedName>
</protein>
<dbReference type="GO" id="GO:0004527">
    <property type="term" value="F:exonuclease activity"/>
    <property type="evidence" value="ECO:0007669"/>
    <property type="project" value="UniProtKB-KW"/>
</dbReference>
<dbReference type="SUPFAM" id="SSF53098">
    <property type="entry name" value="Ribonuclease H-like"/>
    <property type="match status" value="1"/>
</dbReference>
<feature type="domain" description="Exonuclease" evidence="1">
    <location>
        <begin position="47"/>
        <end position="212"/>
    </location>
</feature>
<dbReference type="Proteomes" id="UP001597216">
    <property type="component" value="Unassembled WGS sequence"/>
</dbReference>
<dbReference type="Pfam" id="PF00929">
    <property type="entry name" value="RNase_T"/>
    <property type="match status" value="1"/>
</dbReference>
<organism evidence="2 3">
    <name type="scientific">Phenylobacterium conjunctum</name>
    <dbReference type="NCBI Taxonomy" id="1298959"/>
    <lineage>
        <taxon>Bacteria</taxon>
        <taxon>Pseudomonadati</taxon>
        <taxon>Pseudomonadota</taxon>
        <taxon>Alphaproteobacteria</taxon>
        <taxon>Caulobacterales</taxon>
        <taxon>Caulobacteraceae</taxon>
        <taxon>Phenylobacterium</taxon>
    </lineage>
</organism>